<dbReference type="InterPro" id="IPR011989">
    <property type="entry name" value="ARM-like"/>
</dbReference>
<name>A0AAN9HPT4_CROPI</name>
<organism evidence="1 2">
    <name type="scientific">Crotalaria pallida</name>
    <name type="common">Smooth rattlebox</name>
    <name type="synonym">Crotalaria striata</name>
    <dbReference type="NCBI Taxonomy" id="3830"/>
    <lineage>
        <taxon>Eukaryota</taxon>
        <taxon>Viridiplantae</taxon>
        <taxon>Streptophyta</taxon>
        <taxon>Embryophyta</taxon>
        <taxon>Tracheophyta</taxon>
        <taxon>Spermatophyta</taxon>
        <taxon>Magnoliopsida</taxon>
        <taxon>eudicotyledons</taxon>
        <taxon>Gunneridae</taxon>
        <taxon>Pentapetalae</taxon>
        <taxon>rosids</taxon>
        <taxon>fabids</taxon>
        <taxon>Fabales</taxon>
        <taxon>Fabaceae</taxon>
        <taxon>Papilionoideae</taxon>
        <taxon>50 kb inversion clade</taxon>
        <taxon>genistoids sensu lato</taxon>
        <taxon>core genistoids</taxon>
        <taxon>Crotalarieae</taxon>
        <taxon>Crotalaria</taxon>
    </lineage>
</organism>
<reference evidence="1 2" key="1">
    <citation type="submission" date="2024-01" db="EMBL/GenBank/DDBJ databases">
        <title>The genomes of 5 underutilized Papilionoideae crops provide insights into root nodulation and disease resistanc.</title>
        <authorList>
            <person name="Yuan L."/>
        </authorList>
    </citation>
    <scope>NUCLEOTIDE SEQUENCE [LARGE SCALE GENOMIC DNA]</scope>
    <source>
        <strain evidence="1">ZHUSHIDOU_FW_LH</strain>
        <tissue evidence="1">Leaf</tissue>
    </source>
</reference>
<proteinExistence type="predicted"/>
<comment type="caution">
    <text evidence="1">The sequence shown here is derived from an EMBL/GenBank/DDBJ whole genome shotgun (WGS) entry which is preliminary data.</text>
</comment>
<dbReference type="InterPro" id="IPR050426">
    <property type="entry name" value="Glycosyltransferase_28"/>
</dbReference>
<keyword evidence="2" id="KW-1185">Reference proteome</keyword>
<sequence length="158" mass="17880">MCWKLFCRDLVHFLAAESIVVHSYATICIEKLLLAKDEGARATYTSAYITPTFTMLLNNLFTALKLQEVLEASDMSIDEYGHQVRLATHANFNTFVKSNGVDVYLLGGHKRAQAIIANHPASGHMHVAEALGWQKFLTMFSFWRNAHMIGCFLNVLQW</sequence>
<dbReference type="AlphaFoldDB" id="A0AAN9HPT4"/>
<evidence type="ECO:0000313" key="1">
    <source>
        <dbReference type="EMBL" id="KAK7244829.1"/>
    </source>
</evidence>
<dbReference type="Proteomes" id="UP001372338">
    <property type="component" value="Unassembled WGS sequence"/>
</dbReference>
<evidence type="ECO:0000313" key="2">
    <source>
        <dbReference type="Proteomes" id="UP001372338"/>
    </source>
</evidence>
<gene>
    <name evidence="1" type="ORF">RIF29_39656</name>
</gene>
<protein>
    <submittedName>
        <fullName evidence="1">Uncharacterized protein</fullName>
    </submittedName>
</protein>
<dbReference type="Gene3D" id="1.25.10.10">
    <property type="entry name" value="Leucine-rich Repeat Variant"/>
    <property type="match status" value="1"/>
</dbReference>
<dbReference type="PANTHER" id="PTHR48050:SF16">
    <property type="entry name" value="STEROL 3-BETA-GLUCOSYLTRANSFERASE UGT80B1"/>
    <property type="match status" value="1"/>
</dbReference>
<dbReference type="PANTHER" id="PTHR48050">
    <property type="entry name" value="STEROL 3-BETA-GLUCOSYLTRANSFERASE"/>
    <property type="match status" value="1"/>
</dbReference>
<accession>A0AAN9HPT4</accession>
<dbReference type="SUPFAM" id="SSF53756">
    <property type="entry name" value="UDP-Glycosyltransferase/glycogen phosphorylase"/>
    <property type="match status" value="1"/>
</dbReference>
<dbReference type="EMBL" id="JAYWIO010000008">
    <property type="protein sequence ID" value="KAK7244829.1"/>
    <property type="molecule type" value="Genomic_DNA"/>
</dbReference>